<accession>A0A927IJ54</accession>
<dbReference type="SUPFAM" id="SSF53448">
    <property type="entry name" value="Nucleotide-diphospho-sugar transferases"/>
    <property type="match status" value="1"/>
</dbReference>
<sequence>MKVESAPDIAVVIATYAPNELLERTLETLSACEIPDTLRRVIIAENGPEEVGREIAKKFVDRLPVEHHFFPNAKKCGALNKSLDLLGDELIVYFDDDVRISRGTLKAYAKAAEGMSKGAFFGGQCCVDYDEPPEDWIVKFLPAAAVGWAPSSGFTEMKESGALGFNWAAFASDLRAAGGYDERCGPGTAANSDEMNIQNEMLRKGVKGYYLPEALVWHYVPRSRSSVAWLLDYKRKDGMGKGIAAADEGGLFCLKQKYGSWAKLQLCRLLLMVPSGILSRDLRFHSQIKVQRLEGKLEGIRLVEGGMKKRAVPPNVDKALAD</sequence>
<reference evidence="1" key="1">
    <citation type="submission" date="2020-09" db="EMBL/GenBank/DDBJ databases">
        <title>Pelagicoccus enzymogenes sp. nov. with an EPS production, isolated from marine sediment.</title>
        <authorList>
            <person name="Feng X."/>
        </authorList>
    </citation>
    <scope>NUCLEOTIDE SEQUENCE</scope>
    <source>
        <strain evidence="1">NFK12</strain>
    </source>
</reference>
<proteinExistence type="predicted"/>
<dbReference type="Gene3D" id="3.90.550.10">
    <property type="entry name" value="Spore Coat Polysaccharide Biosynthesis Protein SpsA, Chain A"/>
    <property type="match status" value="1"/>
</dbReference>
<dbReference type="RefSeq" id="WP_191618286.1">
    <property type="nucleotide sequence ID" value="NZ_JACYFG010000040.1"/>
</dbReference>
<dbReference type="AlphaFoldDB" id="A0A927IJ54"/>
<comment type="caution">
    <text evidence="1">The sequence shown here is derived from an EMBL/GenBank/DDBJ whole genome shotgun (WGS) entry which is preliminary data.</text>
</comment>
<organism evidence="1 2">
    <name type="scientific">Pelagicoccus enzymogenes</name>
    <dbReference type="NCBI Taxonomy" id="2773457"/>
    <lineage>
        <taxon>Bacteria</taxon>
        <taxon>Pseudomonadati</taxon>
        <taxon>Verrucomicrobiota</taxon>
        <taxon>Opitutia</taxon>
        <taxon>Puniceicoccales</taxon>
        <taxon>Pelagicoccaceae</taxon>
        <taxon>Pelagicoccus</taxon>
    </lineage>
</organism>
<evidence type="ECO:0000313" key="2">
    <source>
        <dbReference type="Proteomes" id="UP000622317"/>
    </source>
</evidence>
<dbReference type="EMBL" id="JACYFG010000040">
    <property type="protein sequence ID" value="MBD5781185.1"/>
    <property type="molecule type" value="Genomic_DNA"/>
</dbReference>
<keyword evidence="2" id="KW-1185">Reference proteome</keyword>
<dbReference type="InterPro" id="IPR029044">
    <property type="entry name" value="Nucleotide-diphossugar_trans"/>
</dbReference>
<evidence type="ECO:0000313" key="1">
    <source>
        <dbReference type="EMBL" id="MBD5781185.1"/>
    </source>
</evidence>
<dbReference type="Proteomes" id="UP000622317">
    <property type="component" value="Unassembled WGS sequence"/>
</dbReference>
<name>A0A927IJ54_9BACT</name>
<gene>
    <name evidence="1" type="ORF">IEN85_16920</name>
</gene>
<dbReference type="CDD" id="cd00761">
    <property type="entry name" value="Glyco_tranf_GTA_type"/>
    <property type="match status" value="1"/>
</dbReference>
<dbReference type="Pfam" id="PF13641">
    <property type="entry name" value="Glyco_tranf_2_3"/>
    <property type="match status" value="1"/>
</dbReference>
<protein>
    <submittedName>
        <fullName evidence="1">Glycosyltransferase family 2 protein</fullName>
    </submittedName>
</protein>